<gene>
    <name evidence="1" type="ORF">I79_014842</name>
</gene>
<dbReference type="AlphaFoldDB" id="G3HV65"/>
<protein>
    <submittedName>
        <fullName evidence="1">Uncharacterized protein</fullName>
    </submittedName>
</protein>
<dbReference type="InParanoid" id="G3HV65"/>
<dbReference type="EMBL" id="JH000761">
    <property type="protein sequence ID" value="EGW11174.1"/>
    <property type="molecule type" value="Genomic_DNA"/>
</dbReference>
<organism evidence="1 2">
    <name type="scientific">Cricetulus griseus</name>
    <name type="common">Chinese hamster</name>
    <name type="synonym">Cricetulus barabensis griseus</name>
    <dbReference type="NCBI Taxonomy" id="10029"/>
    <lineage>
        <taxon>Eukaryota</taxon>
        <taxon>Metazoa</taxon>
        <taxon>Chordata</taxon>
        <taxon>Craniata</taxon>
        <taxon>Vertebrata</taxon>
        <taxon>Euteleostomi</taxon>
        <taxon>Mammalia</taxon>
        <taxon>Eutheria</taxon>
        <taxon>Euarchontoglires</taxon>
        <taxon>Glires</taxon>
        <taxon>Rodentia</taxon>
        <taxon>Myomorpha</taxon>
        <taxon>Muroidea</taxon>
        <taxon>Cricetidae</taxon>
        <taxon>Cricetinae</taxon>
        <taxon>Cricetulus</taxon>
    </lineage>
</organism>
<evidence type="ECO:0000313" key="1">
    <source>
        <dbReference type="EMBL" id="EGW11174.1"/>
    </source>
</evidence>
<evidence type="ECO:0000313" key="2">
    <source>
        <dbReference type="Proteomes" id="UP000001075"/>
    </source>
</evidence>
<name>G3HV65_CRIGR</name>
<reference evidence="2" key="1">
    <citation type="journal article" date="2011" name="Nat. Biotechnol.">
        <title>The genomic sequence of the Chinese hamster ovary (CHO)-K1 cell line.</title>
        <authorList>
            <person name="Xu X."/>
            <person name="Nagarajan H."/>
            <person name="Lewis N.E."/>
            <person name="Pan S."/>
            <person name="Cai Z."/>
            <person name="Liu X."/>
            <person name="Chen W."/>
            <person name="Xie M."/>
            <person name="Wang W."/>
            <person name="Hammond S."/>
            <person name="Andersen M.R."/>
            <person name="Neff N."/>
            <person name="Passarelli B."/>
            <person name="Koh W."/>
            <person name="Fan H.C."/>
            <person name="Wang J."/>
            <person name="Gui Y."/>
            <person name="Lee K.H."/>
            <person name="Betenbaugh M.J."/>
            <person name="Quake S.R."/>
            <person name="Famili I."/>
            <person name="Palsson B.O."/>
            <person name="Wang J."/>
        </authorList>
    </citation>
    <scope>NUCLEOTIDE SEQUENCE [LARGE SCALE GENOMIC DNA]</scope>
    <source>
        <strain evidence="2">CHO K1 cell line</strain>
    </source>
</reference>
<proteinExistence type="predicted"/>
<sequence length="68" mass="7242">MTCIPEHTPLPVENMCSPGCPGTHSVDQAGLKLRDLPASAFLSAGIKGVGYHTRFVLVLFNSTLQGIF</sequence>
<accession>G3HV65</accession>
<dbReference type="Proteomes" id="UP000001075">
    <property type="component" value="Unassembled WGS sequence"/>
</dbReference>